<reference evidence="1" key="1">
    <citation type="submission" date="2022-08" db="EMBL/GenBank/DDBJ databases">
        <title>Genome Sequence of Lecanicillium fungicola.</title>
        <authorList>
            <person name="Buettner E."/>
        </authorList>
    </citation>
    <scope>NUCLEOTIDE SEQUENCE</scope>
    <source>
        <strain evidence="1">Babe33</strain>
    </source>
</reference>
<accession>A0ACC1NRW3</accession>
<dbReference type="Proteomes" id="UP001143910">
    <property type="component" value="Unassembled WGS sequence"/>
</dbReference>
<evidence type="ECO:0000313" key="1">
    <source>
        <dbReference type="EMBL" id="KAJ2981664.1"/>
    </source>
</evidence>
<name>A0ACC1NRW3_9HYPO</name>
<protein>
    <submittedName>
        <fullName evidence="1">Uncharacterized protein</fullName>
    </submittedName>
</protein>
<organism evidence="1 2">
    <name type="scientific">Zarea fungicola</name>
    <dbReference type="NCBI Taxonomy" id="93591"/>
    <lineage>
        <taxon>Eukaryota</taxon>
        <taxon>Fungi</taxon>
        <taxon>Dikarya</taxon>
        <taxon>Ascomycota</taxon>
        <taxon>Pezizomycotina</taxon>
        <taxon>Sordariomycetes</taxon>
        <taxon>Hypocreomycetidae</taxon>
        <taxon>Hypocreales</taxon>
        <taxon>Cordycipitaceae</taxon>
        <taxon>Zarea</taxon>
    </lineage>
</organism>
<sequence length="239" mass="26429">MSAEAIREGLETEKASLQSSSAHAAVSSRSPPPPPPPPPLPSQPAFLQTPNAVNNPNAPLSKIEAGLYLGDRSSSHLNHILEKEITAVVSLDTVRPDWWHTADWRKQVPPPCHLYIDCEDSILQNIVVYFADVCDFIEKCRSSGSVVLVHCQAGASRSATAVVAYIMRKYRLSVNDALARVKESRKVNPNKSFMAQLGIWEETGYDIWQDAARTIPKGPYNAYLTERVSWQRQHGLADA</sequence>
<dbReference type="EMBL" id="JANJQO010000118">
    <property type="protein sequence ID" value="KAJ2981664.1"/>
    <property type="molecule type" value="Genomic_DNA"/>
</dbReference>
<keyword evidence="2" id="KW-1185">Reference proteome</keyword>
<gene>
    <name evidence="1" type="ORF">NQ176_g1884</name>
</gene>
<proteinExistence type="predicted"/>
<comment type="caution">
    <text evidence="1">The sequence shown here is derived from an EMBL/GenBank/DDBJ whole genome shotgun (WGS) entry which is preliminary data.</text>
</comment>
<evidence type="ECO:0000313" key="2">
    <source>
        <dbReference type="Proteomes" id="UP001143910"/>
    </source>
</evidence>